<protein>
    <submittedName>
        <fullName evidence="4">Nephrin</fullName>
    </submittedName>
</protein>
<feature type="region of interest" description="Disordered" evidence="2">
    <location>
        <begin position="53"/>
        <end position="155"/>
    </location>
</feature>
<dbReference type="InterPro" id="IPR013783">
    <property type="entry name" value="Ig-like_fold"/>
</dbReference>
<feature type="compositionally biased region" description="Polar residues" evidence="2">
    <location>
        <begin position="125"/>
        <end position="139"/>
    </location>
</feature>
<comment type="caution">
    <text evidence="4">The sequence shown here is derived from an EMBL/GenBank/DDBJ whole genome shotgun (WGS) entry which is preliminary data.</text>
</comment>
<feature type="domain" description="Ig-like" evidence="3">
    <location>
        <begin position="63"/>
        <end position="103"/>
    </location>
</feature>
<evidence type="ECO:0000313" key="4">
    <source>
        <dbReference type="EMBL" id="GIY45712.1"/>
    </source>
</evidence>
<sequence>MLEGGMLLQRTPSHPTTPDMDNRFSRKLIVGVVIVFTNTSCAVTSLNKWISCDTRSWDPPSSPTISGYEKGKPIKAGDLQKLTCVSTGGNPPANLKWFKNDKEFAGTQPPPPPNSSESPTDAHPSHSSVNPGQSWGQTKSDQDTEEDVEGGLAEN</sequence>
<dbReference type="Pfam" id="PF08205">
    <property type="entry name" value="C2-set_2"/>
    <property type="match status" value="1"/>
</dbReference>
<feature type="region of interest" description="Disordered" evidence="2">
    <location>
        <begin position="1"/>
        <end position="20"/>
    </location>
</feature>
<proteinExistence type="predicted"/>
<evidence type="ECO:0000256" key="2">
    <source>
        <dbReference type="SAM" id="MobiDB-lite"/>
    </source>
</evidence>
<dbReference type="EMBL" id="BPLR01011304">
    <property type="protein sequence ID" value="GIY45712.1"/>
    <property type="molecule type" value="Genomic_DNA"/>
</dbReference>
<keyword evidence="5" id="KW-1185">Reference proteome</keyword>
<gene>
    <name evidence="4" type="primary">Nphs1_6</name>
    <name evidence="4" type="ORF">CEXT_80641</name>
</gene>
<accession>A0AAV4TJZ7</accession>
<dbReference type="Proteomes" id="UP001054945">
    <property type="component" value="Unassembled WGS sequence"/>
</dbReference>
<evidence type="ECO:0000259" key="3">
    <source>
        <dbReference type="PROSITE" id="PS50835"/>
    </source>
</evidence>
<dbReference type="AlphaFoldDB" id="A0AAV4TJZ7"/>
<dbReference type="InterPro" id="IPR036179">
    <property type="entry name" value="Ig-like_dom_sf"/>
</dbReference>
<evidence type="ECO:0000313" key="5">
    <source>
        <dbReference type="Proteomes" id="UP001054945"/>
    </source>
</evidence>
<organism evidence="4 5">
    <name type="scientific">Caerostris extrusa</name>
    <name type="common">Bark spider</name>
    <name type="synonym">Caerostris bankana</name>
    <dbReference type="NCBI Taxonomy" id="172846"/>
    <lineage>
        <taxon>Eukaryota</taxon>
        <taxon>Metazoa</taxon>
        <taxon>Ecdysozoa</taxon>
        <taxon>Arthropoda</taxon>
        <taxon>Chelicerata</taxon>
        <taxon>Arachnida</taxon>
        <taxon>Araneae</taxon>
        <taxon>Araneomorphae</taxon>
        <taxon>Entelegynae</taxon>
        <taxon>Araneoidea</taxon>
        <taxon>Araneidae</taxon>
        <taxon>Caerostris</taxon>
    </lineage>
</organism>
<dbReference type="PROSITE" id="PS50835">
    <property type="entry name" value="IG_LIKE"/>
    <property type="match status" value="1"/>
</dbReference>
<name>A0AAV4TJZ7_CAEEX</name>
<dbReference type="Gene3D" id="2.60.40.10">
    <property type="entry name" value="Immunoglobulins"/>
    <property type="match status" value="1"/>
</dbReference>
<keyword evidence="1" id="KW-1015">Disulfide bond</keyword>
<dbReference type="SUPFAM" id="SSF48726">
    <property type="entry name" value="Immunoglobulin"/>
    <property type="match status" value="1"/>
</dbReference>
<evidence type="ECO:0000256" key="1">
    <source>
        <dbReference type="ARBA" id="ARBA00023157"/>
    </source>
</evidence>
<dbReference type="InterPro" id="IPR013162">
    <property type="entry name" value="CD80_C2-set"/>
</dbReference>
<reference evidence="4 5" key="1">
    <citation type="submission" date="2021-06" db="EMBL/GenBank/DDBJ databases">
        <title>Caerostris extrusa draft genome.</title>
        <authorList>
            <person name="Kono N."/>
            <person name="Arakawa K."/>
        </authorList>
    </citation>
    <scope>NUCLEOTIDE SEQUENCE [LARGE SCALE GENOMIC DNA]</scope>
</reference>
<dbReference type="InterPro" id="IPR007110">
    <property type="entry name" value="Ig-like_dom"/>
</dbReference>